<evidence type="ECO:0000313" key="13">
    <source>
        <dbReference type="Proteomes" id="UP000609849"/>
    </source>
</evidence>
<comment type="catalytic activity">
    <reaction evidence="5 7">
        <text>N(6)-[(R)-S(8)-aminomethyldihydrolipoyl]-L-lysyl-[protein] + (6S)-5,6,7,8-tetrahydrofolate = N(6)-[(R)-dihydrolipoyl]-L-lysyl-[protein] + (6R)-5,10-methylene-5,6,7,8-tetrahydrofolate + NH4(+)</text>
        <dbReference type="Rhea" id="RHEA:16945"/>
        <dbReference type="Rhea" id="RHEA-COMP:10475"/>
        <dbReference type="Rhea" id="RHEA-COMP:10492"/>
        <dbReference type="ChEBI" id="CHEBI:15636"/>
        <dbReference type="ChEBI" id="CHEBI:28938"/>
        <dbReference type="ChEBI" id="CHEBI:57453"/>
        <dbReference type="ChEBI" id="CHEBI:83100"/>
        <dbReference type="ChEBI" id="CHEBI:83143"/>
        <dbReference type="EC" id="2.1.2.10"/>
    </reaction>
</comment>
<dbReference type="Proteomes" id="UP000609849">
    <property type="component" value="Unassembled WGS sequence"/>
</dbReference>
<dbReference type="InterPro" id="IPR015422">
    <property type="entry name" value="PyrdxlP-dep_Trfase_small"/>
</dbReference>
<dbReference type="PANTHER" id="PTHR42806:SF1">
    <property type="entry name" value="GLYCINE DEHYDROGENASE (DECARBOXYLATING)"/>
    <property type="match status" value="1"/>
</dbReference>
<dbReference type="EC" id="1.4.4.2" evidence="8"/>
<dbReference type="RefSeq" id="WP_153972411.1">
    <property type="nucleotide sequence ID" value="NZ_JACRWE010000006.1"/>
</dbReference>
<dbReference type="Gene3D" id="3.40.640.10">
    <property type="entry name" value="Type I PLP-dependent aspartate aminotransferase-like (Major domain)"/>
    <property type="match status" value="1"/>
</dbReference>
<feature type="domain" description="Glycine cleavage system P-protein N-terminal" evidence="10">
    <location>
        <begin position="381"/>
        <end position="821"/>
    </location>
</feature>
<proteinExistence type="inferred from homology"/>
<dbReference type="InterPro" id="IPR027266">
    <property type="entry name" value="TrmE/GcvT-like"/>
</dbReference>
<evidence type="ECO:0000256" key="2">
    <source>
        <dbReference type="ARBA" id="ARBA00022576"/>
    </source>
</evidence>
<evidence type="ECO:0000256" key="8">
    <source>
        <dbReference type="HAMAP-Rule" id="MF_00712"/>
    </source>
</evidence>
<comment type="caution">
    <text evidence="12">The sequence shown here is derived from an EMBL/GenBank/DDBJ whole genome shotgun (WGS) entry which is preliminary data.</text>
</comment>
<comment type="similarity">
    <text evidence="8">Belongs to the GcvP family. N-terminal subunit subfamily.</text>
</comment>
<accession>A0ABR7JRU1</accession>
<dbReference type="NCBIfam" id="TIGR00528">
    <property type="entry name" value="gcvT"/>
    <property type="match status" value="1"/>
</dbReference>
<dbReference type="HAMAP" id="MF_00259">
    <property type="entry name" value="GcvT"/>
    <property type="match status" value="1"/>
</dbReference>
<sequence length="841" mass="94566">MESLRRTALYDSHLKCGAKFFEFAGWEMPLEYEGMVKEHHSVRNSCGLFDVSHMGEVIVKGKDAKEFIQYLITNDISIMNDNQVLYSPMCYEDGGVVDDLLVYKFNKEYYLLVLNAGNTDKDVDYILDKSSKFDVKINNVSSKISQLAIQGPKSEKILQEFIDIDLNTVEFFYMNSNVKVCNKNCLISRTGYTGEDGFEIYCKNEDVKEIWESILEKGNEDIKPIGLGARDTLRFEVCLSLYGNEISESISPLEGGISSFVKLNKYNFIGKEALAKQKNDGVRRKLIGFEMIGKGIARHGYEIKNGDKTIGFVTTGVVSPCLNKTLGLAIIDSEYASLGNEIEIAIRKKTSKAKIIKMPFYKKQYKKEVESSDNNSNNNYSYIPATKNDKEKMLNEIRLNSIDQLFLDIPDNLKLNRPLNLENSKSELEVSSKVKKLAKENINLEDLTCFLGAGAYDHYIPAIIKHITQRSEFYTAYTPYQAEISQGTLQVIFEFQSMIAELTGMEISNASMYDGATAAVEACFMSMAQTKRNKIVVSKTTAPETREVLNTYTKYQNCEVVEVDFCNEYGITDINKLKEVVDKNTACVLIQNPNFFGIIEDIDEIEEITHKNKAMLIMSVDPISLSILKTPGEIGADIAVGEAQSLGNSLNFGGPYVGFLATKSKLSRKMPGRIVGETIDSEGKRAYVLTLQAREQHVRREKATSNICSNQALNALNAAIYMATMGKDGMREVAEVCTKKAHYAYKELINNTNLKPLFKGVFFKEFPLKGDIEVENINKELLKENILGGYDLGKNYRELQDSTLFCVTEKRSKEEIDKLVKSISNISKELENVDKEASSLA</sequence>
<reference evidence="12 13" key="1">
    <citation type="submission" date="2020-08" db="EMBL/GenBank/DDBJ databases">
        <authorList>
            <person name="Liu C."/>
            <person name="Sun Q."/>
        </authorList>
    </citation>
    <scope>NUCLEOTIDE SEQUENCE [LARGE SCALE GENOMIC DNA]</scope>
    <source>
        <strain evidence="12 13">NSJ-18</strain>
    </source>
</reference>
<dbReference type="HAMAP" id="MF_00712">
    <property type="entry name" value="GcvPA"/>
    <property type="match status" value="1"/>
</dbReference>
<dbReference type="Gene3D" id="3.30.70.1400">
    <property type="entry name" value="Aminomethyltransferase beta-barrel domains"/>
    <property type="match status" value="1"/>
</dbReference>
<organism evidence="12 13">
    <name type="scientific">Romboutsia faecis</name>
    <dbReference type="NCBI Taxonomy" id="2764597"/>
    <lineage>
        <taxon>Bacteria</taxon>
        <taxon>Bacillati</taxon>
        <taxon>Bacillota</taxon>
        <taxon>Clostridia</taxon>
        <taxon>Peptostreptococcales</taxon>
        <taxon>Peptostreptococcaceae</taxon>
        <taxon>Romboutsia</taxon>
    </lineage>
</organism>
<dbReference type="InterPro" id="IPR013977">
    <property type="entry name" value="GcvT_C"/>
</dbReference>
<evidence type="ECO:0000256" key="3">
    <source>
        <dbReference type="ARBA" id="ARBA00022679"/>
    </source>
</evidence>
<dbReference type="SUPFAM" id="SSF101790">
    <property type="entry name" value="Aminomethyltransferase beta-barrel domain"/>
    <property type="match status" value="1"/>
</dbReference>
<dbReference type="InterPro" id="IPR006222">
    <property type="entry name" value="GCVT_N"/>
</dbReference>
<protein>
    <recommendedName>
        <fullName evidence="7 8">Multifunctional fusion protein</fullName>
    </recommendedName>
    <domain>
        <recommendedName>
            <fullName evidence="8">Probable glycine dehydrogenase (decarboxylating) subunit 1</fullName>
            <ecNumber evidence="8">1.4.4.2</ecNumber>
        </recommendedName>
        <alternativeName>
            <fullName evidence="8">Glycine cleavage system P-protein subunit 1</fullName>
        </alternativeName>
        <alternativeName>
            <fullName evidence="8">Glycine decarboxylase subunit 1</fullName>
        </alternativeName>
        <alternativeName>
            <fullName evidence="8">Glycine dehydrogenase (aminomethyl-transferring) subunit 1</fullName>
        </alternativeName>
    </domain>
    <domain>
        <recommendedName>
            <fullName evidence="7">Aminomethyltransferase</fullName>
            <ecNumber evidence="7">2.1.2.10</ecNumber>
        </recommendedName>
        <alternativeName>
            <fullName evidence="7">Glycine cleavage system T protein</fullName>
        </alternativeName>
    </domain>
</protein>
<evidence type="ECO:0000313" key="12">
    <source>
        <dbReference type="EMBL" id="MBC5997635.1"/>
    </source>
</evidence>
<dbReference type="Gene3D" id="3.30.1360.120">
    <property type="entry name" value="Probable tRNA modification gtpase trme, domain 1"/>
    <property type="match status" value="1"/>
</dbReference>
<dbReference type="CDD" id="cd00613">
    <property type="entry name" value="GDC-P"/>
    <property type="match status" value="1"/>
</dbReference>
<dbReference type="InterPro" id="IPR022903">
    <property type="entry name" value="GcvT_bac"/>
</dbReference>
<evidence type="ECO:0000259" key="9">
    <source>
        <dbReference type="Pfam" id="PF01571"/>
    </source>
</evidence>
<feature type="domain" description="Aminomethyltransferase C-terminal" evidence="11">
    <location>
        <begin position="284"/>
        <end position="362"/>
    </location>
</feature>
<evidence type="ECO:0000256" key="1">
    <source>
        <dbReference type="ARBA" id="ARBA00003788"/>
    </source>
</evidence>
<dbReference type="Pfam" id="PF02347">
    <property type="entry name" value="GDC-P"/>
    <property type="match status" value="1"/>
</dbReference>
<keyword evidence="4 8" id="KW-0560">Oxidoreductase</keyword>
<dbReference type="InterPro" id="IPR020581">
    <property type="entry name" value="GDC_P"/>
</dbReference>
<keyword evidence="3 7" id="KW-0808">Transferase</keyword>
<dbReference type="InterPro" id="IPR029043">
    <property type="entry name" value="GcvT/YgfZ_C"/>
</dbReference>
<dbReference type="NCBIfam" id="NF001696">
    <property type="entry name" value="PRK00451.1"/>
    <property type="match status" value="1"/>
</dbReference>
<comment type="subunit">
    <text evidence="8">The glycine cleavage system is composed of four proteins: P, T, L and H. In this organism, the P 'protein' is a heterodimer of two subunits.</text>
</comment>
<evidence type="ECO:0000259" key="11">
    <source>
        <dbReference type="Pfam" id="PF08669"/>
    </source>
</evidence>
<keyword evidence="2 7" id="KW-0032">Aminotransferase</keyword>
<dbReference type="Pfam" id="PF08669">
    <property type="entry name" value="GCV_T_C"/>
    <property type="match status" value="1"/>
</dbReference>
<evidence type="ECO:0000256" key="5">
    <source>
        <dbReference type="ARBA" id="ARBA00047665"/>
    </source>
</evidence>
<dbReference type="InterPro" id="IPR015421">
    <property type="entry name" value="PyrdxlP-dep_Trfase_major"/>
</dbReference>
<feature type="domain" description="GCVT N-terminal" evidence="9">
    <location>
        <begin position="9"/>
        <end position="265"/>
    </location>
</feature>
<dbReference type="EC" id="2.1.2.10" evidence="7"/>
<comment type="function">
    <text evidence="1 8">The glycine cleavage system catalyzes the degradation of glycine. The P protein binds the alpha-amino group of glycine through its pyridoxal phosphate cofactor; CO(2) is released and the remaining methylamine moiety is then transferred to the lipoamide cofactor of the H protein.</text>
</comment>
<evidence type="ECO:0000256" key="4">
    <source>
        <dbReference type="ARBA" id="ARBA00023002"/>
    </source>
</evidence>
<evidence type="ECO:0000256" key="7">
    <source>
        <dbReference type="HAMAP-Rule" id="MF_00259"/>
    </source>
</evidence>
<comment type="catalytic activity">
    <reaction evidence="6 8">
        <text>N(6)-[(R)-lipoyl]-L-lysyl-[glycine-cleavage complex H protein] + glycine + H(+) = N(6)-[(R)-S(8)-aminomethyldihydrolipoyl]-L-lysyl-[glycine-cleavage complex H protein] + CO2</text>
        <dbReference type="Rhea" id="RHEA:24304"/>
        <dbReference type="Rhea" id="RHEA-COMP:10494"/>
        <dbReference type="Rhea" id="RHEA-COMP:10495"/>
        <dbReference type="ChEBI" id="CHEBI:15378"/>
        <dbReference type="ChEBI" id="CHEBI:16526"/>
        <dbReference type="ChEBI" id="CHEBI:57305"/>
        <dbReference type="ChEBI" id="CHEBI:83099"/>
        <dbReference type="ChEBI" id="CHEBI:83143"/>
        <dbReference type="EC" id="1.4.4.2"/>
    </reaction>
</comment>
<keyword evidence="13" id="KW-1185">Reference proteome</keyword>
<dbReference type="InterPro" id="IPR049315">
    <property type="entry name" value="GDC-P_N"/>
</dbReference>
<dbReference type="GO" id="GO:0004375">
    <property type="term" value="F:glycine dehydrogenase (decarboxylating) activity"/>
    <property type="evidence" value="ECO:0007669"/>
    <property type="project" value="UniProtKB-EC"/>
</dbReference>
<dbReference type="Gene3D" id="2.40.30.110">
    <property type="entry name" value="Aminomethyltransferase beta-barrel domains"/>
    <property type="match status" value="1"/>
</dbReference>
<dbReference type="InterPro" id="IPR023010">
    <property type="entry name" value="GcvPA"/>
</dbReference>
<dbReference type="SUPFAM" id="SSF53383">
    <property type="entry name" value="PLP-dependent transferases"/>
    <property type="match status" value="1"/>
</dbReference>
<dbReference type="InterPro" id="IPR006223">
    <property type="entry name" value="GcvT"/>
</dbReference>
<comment type="similarity">
    <text evidence="7">Belongs to the GcvT family.</text>
</comment>
<evidence type="ECO:0000259" key="10">
    <source>
        <dbReference type="Pfam" id="PF02347"/>
    </source>
</evidence>
<dbReference type="InterPro" id="IPR015424">
    <property type="entry name" value="PyrdxlP-dep_Trfase"/>
</dbReference>
<dbReference type="NCBIfam" id="NF001567">
    <property type="entry name" value="PRK00389.1"/>
    <property type="match status" value="1"/>
</dbReference>
<name>A0ABR7JRU1_9FIRM</name>
<dbReference type="SUPFAM" id="SSF103025">
    <property type="entry name" value="Folate-binding domain"/>
    <property type="match status" value="1"/>
</dbReference>
<dbReference type="EMBL" id="JACRWE010000006">
    <property type="protein sequence ID" value="MBC5997635.1"/>
    <property type="molecule type" value="Genomic_DNA"/>
</dbReference>
<evidence type="ECO:0000256" key="6">
    <source>
        <dbReference type="ARBA" id="ARBA00049026"/>
    </source>
</evidence>
<gene>
    <name evidence="8 12" type="primary">gcvPA</name>
    <name evidence="7" type="synonym">gcvT</name>
    <name evidence="12" type="ORF">H8923_12750</name>
</gene>
<dbReference type="Pfam" id="PF01571">
    <property type="entry name" value="GCV_T"/>
    <property type="match status" value="1"/>
</dbReference>
<dbReference type="PANTHER" id="PTHR42806">
    <property type="entry name" value="GLYCINE CLEAVAGE SYSTEM P-PROTEIN"/>
    <property type="match status" value="1"/>
</dbReference>
<dbReference type="Gene3D" id="4.10.1250.10">
    <property type="entry name" value="Aminomethyltransferase fragment"/>
    <property type="match status" value="1"/>
</dbReference>
<dbReference type="Gene3D" id="3.90.1150.10">
    <property type="entry name" value="Aspartate Aminotransferase, domain 1"/>
    <property type="match status" value="1"/>
</dbReference>